<dbReference type="Gene3D" id="3.20.20.140">
    <property type="entry name" value="Metal-dependent hydrolases"/>
    <property type="match status" value="1"/>
</dbReference>
<dbReference type="GO" id="GO:0016810">
    <property type="term" value="F:hydrolase activity, acting on carbon-nitrogen (but not peptide) bonds"/>
    <property type="evidence" value="ECO:0007669"/>
    <property type="project" value="InterPro"/>
</dbReference>
<dbReference type="SUPFAM" id="SSF51338">
    <property type="entry name" value="Composite domain of metallo-dependent hydrolases"/>
    <property type="match status" value="1"/>
</dbReference>
<dbReference type="PANTHER" id="PTHR43135">
    <property type="entry name" value="ALPHA-D-RIBOSE 1-METHYLPHOSPHONATE 5-TRIPHOSPHATE DIPHOSPHATASE"/>
    <property type="match status" value="1"/>
</dbReference>
<dbReference type="InterPro" id="IPR051781">
    <property type="entry name" value="Metallo-dep_Hydrolase"/>
</dbReference>
<dbReference type="Gene3D" id="3.30.110.90">
    <property type="entry name" value="Amidohydrolase"/>
    <property type="match status" value="1"/>
</dbReference>
<dbReference type="InterPro" id="IPR032466">
    <property type="entry name" value="Metal_Hydrolase"/>
</dbReference>
<evidence type="ECO:0000256" key="1">
    <source>
        <dbReference type="SAM" id="SignalP"/>
    </source>
</evidence>
<organism evidence="3 4">
    <name type="scientific">Sphingobium jiangsuense</name>
    <dbReference type="NCBI Taxonomy" id="870476"/>
    <lineage>
        <taxon>Bacteria</taxon>
        <taxon>Pseudomonadati</taxon>
        <taxon>Pseudomonadota</taxon>
        <taxon>Alphaproteobacteria</taxon>
        <taxon>Sphingomonadales</taxon>
        <taxon>Sphingomonadaceae</taxon>
        <taxon>Sphingobium</taxon>
    </lineage>
</organism>
<dbReference type="Gene3D" id="3.40.50.10910">
    <property type="entry name" value="Amidohydrolase"/>
    <property type="match status" value="1"/>
</dbReference>
<comment type="caution">
    <text evidence="3">The sequence shown here is derived from an EMBL/GenBank/DDBJ whole genome shotgun (WGS) entry which is preliminary data.</text>
</comment>
<keyword evidence="1" id="KW-0732">Signal</keyword>
<feature type="domain" description="Amidohydrolase-related" evidence="2">
    <location>
        <begin position="378"/>
        <end position="476"/>
    </location>
</feature>
<dbReference type="Gene3D" id="2.30.40.10">
    <property type="entry name" value="Urease, subunit C, domain 1"/>
    <property type="match status" value="2"/>
</dbReference>
<feature type="signal peptide" evidence="1">
    <location>
        <begin position="1"/>
        <end position="30"/>
    </location>
</feature>
<proteinExistence type="predicted"/>
<dbReference type="EMBL" id="JACIDT010000005">
    <property type="protein sequence ID" value="MBB3925978.1"/>
    <property type="molecule type" value="Genomic_DNA"/>
</dbReference>
<dbReference type="AlphaFoldDB" id="A0A7W6FPK4"/>
<dbReference type="Proteomes" id="UP000571950">
    <property type="component" value="Unassembled WGS sequence"/>
</dbReference>
<dbReference type="InterPro" id="IPR011059">
    <property type="entry name" value="Metal-dep_hydrolase_composite"/>
</dbReference>
<evidence type="ECO:0000313" key="3">
    <source>
        <dbReference type="EMBL" id="MBB3925978.1"/>
    </source>
</evidence>
<dbReference type="PANTHER" id="PTHR43135:SF3">
    <property type="entry name" value="ALPHA-D-RIBOSE 1-METHYLPHOSPHONATE 5-TRIPHOSPHATE DIPHOSPHATASE"/>
    <property type="match status" value="1"/>
</dbReference>
<evidence type="ECO:0000313" key="4">
    <source>
        <dbReference type="Proteomes" id="UP000571950"/>
    </source>
</evidence>
<dbReference type="Pfam" id="PF01979">
    <property type="entry name" value="Amidohydro_1"/>
    <property type="match status" value="1"/>
</dbReference>
<feature type="chain" id="PRO_5031111507" description="Amidohydrolase-related domain-containing protein" evidence="1">
    <location>
        <begin position="31"/>
        <end position="499"/>
    </location>
</feature>
<reference evidence="3 4" key="1">
    <citation type="submission" date="2020-08" db="EMBL/GenBank/DDBJ databases">
        <title>Genomic Encyclopedia of Type Strains, Phase IV (KMG-IV): sequencing the most valuable type-strain genomes for metagenomic binning, comparative biology and taxonomic classification.</title>
        <authorList>
            <person name="Goeker M."/>
        </authorList>
    </citation>
    <scope>NUCLEOTIDE SEQUENCE [LARGE SCALE GENOMIC DNA]</scope>
    <source>
        <strain evidence="3 4">DSM 26189</strain>
    </source>
</reference>
<accession>A0A7W6FPK4</accession>
<dbReference type="PROSITE" id="PS51257">
    <property type="entry name" value="PROKAR_LIPOPROTEIN"/>
    <property type="match status" value="1"/>
</dbReference>
<dbReference type="InterPro" id="IPR006680">
    <property type="entry name" value="Amidohydro-rel"/>
</dbReference>
<gene>
    <name evidence="3" type="ORF">GGR43_001693</name>
</gene>
<protein>
    <recommendedName>
        <fullName evidence="2">Amidohydrolase-related domain-containing protein</fullName>
    </recommendedName>
</protein>
<keyword evidence="4" id="KW-1185">Reference proteome</keyword>
<name>A0A7W6FPK4_9SPHN</name>
<evidence type="ECO:0000259" key="2">
    <source>
        <dbReference type="Pfam" id="PF01979"/>
    </source>
</evidence>
<sequence length="499" mass="52858">MKRIIRRCMLSAPLAALVAGCATTGQQAQAGGGPESALVLDHVTVVDVRDGGLTPDRAILIRDGRIERIAAAGSIPAGDARVVDARGRYVVPGYNDMHSHNINSASPETSLPLMLANGVTGFRQMVGSAEQLAARAAGNPLVPAEGPALLALPGPVLAGPAVATPEGIKAEIRKQKAAGADFIKVVDAPHDAFLAGADEAEALGLAYAGHMPATVSPHEAIRHGMDAIEHMGPTISLLLSCSTDEAPIRAMMAKAPPADDHHIDFGRDAASLARLTANPVLLTPPQGYALIKRVLATYDEARCKALATELADSQTWVMPTLTRLEAMYLGNDPSLRDNPALRYVPPQSRTLWREVGEDFDAKVSSDQRKTLAELFDRLRKLAKLFDESGVKMAAGTDFGGQWLVPGQSLHHEFDLLAGSGIPPLHILQMATLDAARYLKREATMGTVEAGKAADLVLLDANPVESADNLHRISGVVRAGRYYDKAALDAIKERAAAALR</sequence>
<dbReference type="SUPFAM" id="SSF51556">
    <property type="entry name" value="Metallo-dependent hydrolases"/>
    <property type="match status" value="1"/>
</dbReference>
<dbReference type="RefSeq" id="WP_188071537.1">
    <property type="nucleotide sequence ID" value="NZ_BSPS01000004.1"/>
</dbReference>